<dbReference type="InterPro" id="IPR039773">
    <property type="entry name" value="BAG_chaperone_regulator"/>
</dbReference>
<dbReference type="Gene3D" id="1.20.58.120">
    <property type="entry name" value="BAG domain"/>
    <property type="match status" value="1"/>
</dbReference>
<dbReference type="InterPro" id="IPR000626">
    <property type="entry name" value="Ubiquitin-like_dom"/>
</dbReference>
<feature type="compositionally biased region" description="Basic and acidic residues" evidence="3">
    <location>
        <begin position="37"/>
        <end position="48"/>
    </location>
</feature>
<evidence type="ECO:0000259" key="5">
    <source>
        <dbReference type="PROSITE" id="PS51035"/>
    </source>
</evidence>
<keyword evidence="2" id="KW-0175">Coiled coil</keyword>
<dbReference type="Pfam" id="PF00240">
    <property type="entry name" value="ubiquitin"/>
    <property type="match status" value="1"/>
</dbReference>
<dbReference type="InParanoid" id="V4S5J1"/>
<dbReference type="GO" id="GO:0051087">
    <property type="term" value="F:protein-folding chaperone binding"/>
    <property type="evidence" value="ECO:0007669"/>
    <property type="project" value="InterPro"/>
</dbReference>
<name>V4S5J1_CITCL</name>
<evidence type="ECO:0000313" key="7">
    <source>
        <dbReference type="Proteomes" id="UP000030687"/>
    </source>
</evidence>
<evidence type="ECO:0000313" key="6">
    <source>
        <dbReference type="EMBL" id="ESR42693.1"/>
    </source>
</evidence>
<dbReference type="Pfam" id="PF02179">
    <property type="entry name" value="BAG"/>
    <property type="match status" value="1"/>
</dbReference>
<keyword evidence="1" id="KW-0143">Chaperone</keyword>
<organism evidence="6 7">
    <name type="scientific">Citrus clementina</name>
    <name type="common">Clementine</name>
    <name type="synonym">Citrus deliciosa x Citrus sinensis</name>
    <dbReference type="NCBI Taxonomy" id="85681"/>
    <lineage>
        <taxon>Eukaryota</taxon>
        <taxon>Viridiplantae</taxon>
        <taxon>Streptophyta</taxon>
        <taxon>Embryophyta</taxon>
        <taxon>Tracheophyta</taxon>
        <taxon>Spermatophyta</taxon>
        <taxon>Magnoliopsida</taxon>
        <taxon>eudicotyledons</taxon>
        <taxon>Gunneridae</taxon>
        <taxon>Pentapetalae</taxon>
        <taxon>rosids</taxon>
        <taxon>malvids</taxon>
        <taxon>Sapindales</taxon>
        <taxon>Rutaceae</taxon>
        <taxon>Aurantioideae</taxon>
        <taxon>Citrus</taxon>
    </lineage>
</organism>
<dbReference type="GO" id="GO:0070971">
    <property type="term" value="C:endoplasmic reticulum exit site"/>
    <property type="evidence" value="ECO:0007669"/>
    <property type="project" value="EnsemblPlants"/>
</dbReference>
<dbReference type="OMA" id="RGPMIKI"/>
<dbReference type="InterPro" id="IPR003103">
    <property type="entry name" value="BAG_domain"/>
</dbReference>
<dbReference type="PROSITE" id="PS50053">
    <property type="entry name" value="UBIQUITIN_2"/>
    <property type="match status" value="1"/>
</dbReference>
<dbReference type="FunCoup" id="V4S5J1">
    <property type="interactions" value="455"/>
</dbReference>
<evidence type="ECO:0008006" key="8">
    <source>
        <dbReference type="Google" id="ProtNLM"/>
    </source>
</evidence>
<dbReference type="SUPFAM" id="SSF63491">
    <property type="entry name" value="BAG domain"/>
    <property type="match status" value="1"/>
</dbReference>
<dbReference type="GO" id="GO:0000774">
    <property type="term" value="F:adenyl-nucleotide exchange factor activity"/>
    <property type="evidence" value="ECO:0007669"/>
    <property type="project" value="TreeGrafter"/>
</dbReference>
<dbReference type="PROSITE" id="PS51035">
    <property type="entry name" value="BAG"/>
    <property type="match status" value="1"/>
</dbReference>
<reference evidence="6 7" key="1">
    <citation type="submission" date="2013-10" db="EMBL/GenBank/DDBJ databases">
        <authorList>
            <consortium name="International Citrus Genome Consortium"/>
            <person name="Jenkins J."/>
            <person name="Schmutz J."/>
            <person name="Prochnik S."/>
            <person name="Rokhsar D."/>
            <person name="Gmitter F."/>
            <person name="Ollitrault P."/>
            <person name="Machado M."/>
            <person name="Talon M."/>
            <person name="Wincker P."/>
            <person name="Jaillon O."/>
            <person name="Morgante M."/>
        </authorList>
    </citation>
    <scope>NUCLEOTIDE SEQUENCE</scope>
    <source>
        <strain evidence="7">cv. Clemenules</strain>
    </source>
</reference>
<feature type="domain" description="BAG" evidence="5">
    <location>
        <begin position="164"/>
        <end position="242"/>
    </location>
</feature>
<dbReference type="GO" id="GO:0010228">
    <property type="term" value="P:vegetative to reproductive phase transition of meristem"/>
    <property type="evidence" value="ECO:0007669"/>
    <property type="project" value="EnsemblPlants"/>
</dbReference>
<keyword evidence="7" id="KW-1185">Reference proteome</keyword>
<dbReference type="GO" id="GO:0006612">
    <property type="term" value="P:protein targeting to membrane"/>
    <property type="evidence" value="ECO:0007669"/>
    <property type="project" value="EnsemblPlants"/>
</dbReference>
<dbReference type="GO" id="GO:0009409">
    <property type="term" value="P:response to cold"/>
    <property type="evidence" value="ECO:0007669"/>
    <property type="project" value="EnsemblPlants"/>
</dbReference>
<dbReference type="AlphaFoldDB" id="V4S5J1"/>
<dbReference type="GO" id="GO:0050821">
    <property type="term" value="P:protein stabilization"/>
    <property type="evidence" value="ECO:0007669"/>
    <property type="project" value="TreeGrafter"/>
</dbReference>
<dbReference type="SMART" id="SM00264">
    <property type="entry name" value="BAG"/>
    <property type="match status" value="1"/>
</dbReference>
<accession>V4S5J1</accession>
<evidence type="ECO:0000256" key="3">
    <source>
        <dbReference type="SAM" id="MobiDB-lite"/>
    </source>
</evidence>
<evidence type="ECO:0000259" key="4">
    <source>
        <dbReference type="PROSITE" id="PS50053"/>
    </source>
</evidence>
<dbReference type="InterPro" id="IPR036533">
    <property type="entry name" value="BAG_dom_sf"/>
</dbReference>
<gene>
    <name evidence="6" type="ORF">CICLE_v10012355mg</name>
</gene>
<dbReference type="Gramene" id="ESR42693">
    <property type="protein sequence ID" value="ESR42693"/>
    <property type="gene ID" value="CICLE_v10012355mg"/>
</dbReference>
<feature type="region of interest" description="Disordered" evidence="3">
    <location>
        <begin position="135"/>
        <end position="155"/>
    </location>
</feature>
<dbReference type="EMBL" id="KI536861">
    <property type="protein sequence ID" value="ESR42693.1"/>
    <property type="molecule type" value="Genomic_DNA"/>
</dbReference>
<feature type="domain" description="Ubiquitin-like" evidence="4">
    <location>
        <begin position="60"/>
        <end position="134"/>
    </location>
</feature>
<feature type="region of interest" description="Disordered" evidence="3">
    <location>
        <begin position="270"/>
        <end position="292"/>
    </location>
</feature>
<dbReference type="GO" id="GO:0043268">
    <property type="term" value="P:positive regulation of potassium ion transport"/>
    <property type="evidence" value="ECO:0007669"/>
    <property type="project" value="EnsemblPlants"/>
</dbReference>
<evidence type="ECO:0000256" key="2">
    <source>
        <dbReference type="SAM" id="Coils"/>
    </source>
</evidence>
<dbReference type="Gene3D" id="3.10.20.90">
    <property type="entry name" value="Phosphatidylinositol 3-kinase Catalytic Subunit, Chain A, domain 1"/>
    <property type="match status" value="1"/>
</dbReference>
<evidence type="ECO:0000256" key="1">
    <source>
        <dbReference type="ARBA" id="ARBA00023186"/>
    </source>
</evidence>
<protein>
    <recommendedName>
        <fullName evidence="8">Ubiquitin-like domain-containing protein</fullName>
    </recommendedName>
</protein>
<feature type="coiled-coil region" evidence="2">
    <location>
        <begin position="158"/>
        <end position="185"/>
    </location>
</feature>
<feature type="region of interest" description="Disordered" evidence="3">
    <location>
        <begin position="1"/>
        <end position="69"/>
    </location>
</feature>
<proteinExistence type="predicted"/>
<dbReference type="GO" id="GO:0010119">
    <property type="term" value="P:regulation of stomatal movement"/>
    <property type="evidence" value="ECO:0007669"/>
    <property type="project" value="EnsemblPlants"/>
</dbReference>
<dbReference type="Proteomes" id="UP000030687">
    <property type="component" value="Unassembled WGS sequence"/>
</dbReference>
<dbReference type="InterPro" id="IPR029071">
    <property type="entry name" value="Ubiquitin-like_domsf"/>
</dbReference>
<dbReference type="PANTHER" id="PTHR12329">
    <property type="entry name" value="BCL2-ASSOCIATED ATHANOGENE"/>
    <property type="match status" value="1"/>
</dbReference>
<feature type="compositionally biased region" description="Low complexity" evidence="3">
    <location>
        <begin position="10"/>
        <end position="22"/>
    </location>
</feature>
<dbReference type="OrthoDB" id="417450at2759"/>
<dbReference type="SUPFAM" id="SSF54236">
    <property type="entry name" value="Ubiquitin-like"/>
    <property type="match status" value="1"/>
</dbReference>
<dbReference type="STRING" id="85681.V4S5J1"/>
<dbReference type="GO" id="GO:0009651">
    <property type="term" value="P:response to salt stress"/>
    <property type="evidence" value="ECO:0007669"/>
    <property type="project" value="EnsemblPlants"/>
</dbReference>
<dbReference type="eggNOG" id="KOG4361">
    <property type="taxonomic scope" value="Eukaryota"/>
</dbReference>
<dbReference type="PANTHER" id="PTHR12329:SF40">
    <property type="entry name" value="BAG FAMILY MOLECULAR CHAPERONE REGULATOR 4"/>
    <property type="match status" value="1"/>
</dbReference>
<sequence length="292" mass="32591">MNKMKKNSKNDSSNNNNNNNVNEQVDWEMRPGGMLVQRRDDDNHDHQDGAAASASGGPVIRINVARGPSQYEVHVPARSTFGDLKKAISEKTGLDPQEQKVLFRGKEKEDNEHLDVSGMKDKSKVLLLEELTNKEKKPKEVKDSPEKKHEYAKDSEEMRKALQAIAGVRAEVDKLSERVASLEVAVNGGTKVPSEELDTSAELLMKELLKLDGIEAEGEAKVQRKTEVRRVQKFHETLDNLKAINSNPFCDSSNAIKVVTQWETFDSGMGSLNPPPLAPSSTTINQDWERFD</sequence>